<accession>A0A0R2A6I6</accession>
<dbReference type="PANTHER" id="PTHR15020:SF50">
    <property type="entry name" value="UPF0659 PROTEIN YMR090W"/>
    <property type="match status" value="1"/>
</dbReference>
<dbReference type="Gene3D" id="3.40.50.720">
    <property type="entry name" value="NAD(P)-binding Rossmann-like Domain"/>
    <property type="match status" value="1"/>
</dbReference>
<reference evidence="2 3" key="1">
    <citation type="journal article" date="2015" name="Genome Announc.">
        <title>Expanding the biotechnology potential of lactobacilli through comparative genomics of 213 strains and associated genera.</title>
        <authorList>
            <person name="Sun Z."/>
            <person name="Harris H.M."/>
            <person name="McCann A."/>
            <person name="Guo C."/>
            <person name="Argimon S."/>
            <person name="Zhang W."/>
            <person name="Yang X."/>
            <person name="Jeffery I.B."/>
            <person name="Cooney J.C."/>
            <person name="Kagawa T.F."/>
            <person name="Liu W."/>
            <person name="Song Y."/>
            <person name="Salvetti E."/>
            <person name="Wrobel A."/>
            <person name="Rasinkangas P."/>
            <person name="Parkhill J."/>
            <person name="Rea M.C."/>
            <person name="O'Sullivan O."/>
            <person name="Ritari J."/>
            <person name="Douillard F.P."/>
            <person name="Paul Ross R."/>
            <person name="Yang R."/>
            <person name="Briner A.E."/>
            <person name="Felis G.E."/>
            <person name="de Vos W.M."/>
            <person name="Barrangou R."/>
            <person name="Klaenhammer T.R."/>
            <person name="Caufield P.W."/>
            <person name="Cui Y."/>
            <person name="Zhang H."/>
            <person name="O'Toole P.W."/>
        </authorList>
    </citation>
    <scope>NUCLEOTIDE SEQUENCE [LARGE SCALE GENOMIC DNA]</scope>
    <source>
        <strain evidence="2 3">DSM 20634</strain>
    </source>
</reference>
<proteinExistence type="predicted"/>
<feature type="domain" description="NAD(P)-binding" evidence="1">
    <location>
        <begin position="10"/>
        <end position="193"/>
    </location>
</feature>
<dbReference type="InterPro" id="IPR016040">
    <property type="entry name" value="NAD(P)-bd_dom"/>
</dbReference>
<dbReference type="EMBL" id="AYYY01000014">
    <property type="protein sequence ID" value="KRM61986.1"/>
    <property type="molecule type" value="Genomic_DNA"/>
</dbReference>
<dbReference type="AlphaFoldDB" id="A0A0R2A6I6"/>
<comment type="caution">
    <text evidence="2">The sequence shown here is derived from an EMBL/GenBank/DDBJ whole genome shotgun (WGS) entry which is preliminary data.</text>
</comment>
<keyword evidence="3" id="KW-1185">Reference proteome</keyword>
<dbReference type="SUPFAM" id="SSF51735">
    <property type="entry name" value="NAD(P)-binding Rossmann-fold domains"/>
    <property type="match status" value="1"/>
</dbReference>
<gene>
    <name evidence="2" type="ORF">FC26_GL001061</name>
</gene>
<dbReference type="InterPro" id="IPR036291">
    <property type="entry name" value="NAD(P)-bd_dom_sf"/>
</dbReference>
<dbReference type="Pfam" id="PF13460">
    <property type="entry name" value="NAD_binding_10"/>
    <property type="match status" value="1"/>
</dbReference>
<organism evidence="2 3">
    <name type="scientific">Paucilactobacillus vaccinostercus DSM 20634</name>
    <dbReference type="NCBI Taxonomy" id="1423813"/>
    <lineage>
        <taxon>Bacteria</taxon>
        <taxon>Bacillati</taxon>
        <taxon>Bacillota</taxon>
        <taxon>Bacilli</taxon>
        <taxon>Lactobacillales</taxon>
        <taxon>Lactobacillaceae</taxon>
        <taxon>Paucilactobacillus</taxon>
    </lineage>
</organism>
<evidence type="ECO:0000313" key="2">
    <source>
        <dbReference type="EMBL" id="KRM61986.1"/>
    </source>
</evidence>
<dbReference type="PANTHER" id="PTHR15020">
    <property type="entry name" value="FLAVIN REDUCTASE-RELATED"/>
    <property type="match status" value="1"/>
</dbReference>
<dbReference type="PATRIC" id="fig|1423813.3.peg.1083"/>
<dbReference type="CDD" id="cd05243">
    <property type="entry name" value="SDR_a5"/>
    <property type="match status" value="1"/>
</dbReference>
<protein>
    <recommendedName>
        <fullName evidence="1">NAD(P)-binding domain-containing protein</fullName>
    </recommendedName>
</protein>
<name>A0A0R2A6I6_9LACO</name>
<sequence>MMIIKVFVIGAHGQIGQHLIKLLAARGHQVFAGVRDVTQLDKTTGITPVAFDLEALPATLATPLKGMDAVIFTAGSGGQTGADKTMLVDLDGAIKSMQATEAAGVARFIIVSALYTDDRSKWLGAMKPYYAAKYYADEWLRHHTNLAYTIIRPGGLTNDQPIDKVQLDTDQDVAGKIARADVATVIADTLENPRTVKRTFNVISGEKLIKNAINDL</sequence>
<dbReference type="Proteomes" id="UP000051733">
    <property type="component" value="Unassembled WGS sequence"/>
</dbReference>
<dbReference type="STRING" id="1423813.FC26_GL001061"/>
<evidence type="ECO:0000259" key="1">
    <source>
        <dbReference type="Pfam" id="PF13460"/>
    </source>
</evidence>
<evidence type="ECO:0000313" key="3">
    <source>
        <dbReference type="Proteomes" id="UP000051733"/>
    </source>
</evidence>